<gene>
    <name evidence="1" type="ORF">F906_00043</name>
</gene>
<proteinExistence type="predicted"/>
<reference evidence="1 2" key="1">
    <citation type="submission" date="2013-02" db="EMBL/GenBank/DDBJ databases">
        <title>The Genome Sequence of Acinetobacter sp. NIPH 713.</title>
        <authorList>
            <consortium name="The Broad Institute Genome Sequencing Platform"/>
            <consortium name="The Broad Institute Genome Sequencing Center for Infectious Disease"/>
            <person name="Cerqueira G."/>
            <person name="Feldgarden M."/>
            <person name="Courvalin P."/>
            <person name="Perichon B."/>
            <person name="Grillot-Courvalin C."/>
            <person name="Clermont D."/>
            <person name="Rocha E."/>
            <person name="Yoon E.-J."/>
            <person name="Nemec A."/>
            <person name="Walker B."/>
            <person name="Young S.K."/>
            <person name="Zeng Q."/>
            <person name="Gargeya S."/>
            <person name="Fitzgerald M."/>
            <person name="Haas B."/>
            <person name="Abouelleil A."/>
            <person name="Alvarado L."/>
            <person name="Arachchi H.M."/>
            <person name="Berlin A.M."/>
            <person name="Chapman S.B."/>
            <person name="Dewar J."/>
            <person name="Goldberg J."/>
            <person name="Griggs A."/>
            <person name="Gujja S."/>
            <person name="Hansen M."/>
            <person name="Howarth C."/>
            <person name="Imamovic A."/>
            <person name="Larimer J."/>
            <person name="McCowan C."/>
            <person name="Murphy C."/>
            <person name="Neiman D."/>
            <person name="Pearson M."/>
            <person name="Priest M."/>
            <person name="Roberts A."/>
            <person name="Saif S."/>
            <person name="Shea T."/>
            <person name="Sisk P."/>
            <person name="Sykes S."/>
            <person name="Wortman J."/>
            <person name="Nusbaum C."/>
            <person name="Birren B."/>
        </authorList>
    </citation>
    <scope>NUCLEOTIDE SEQUENCE [LARGE SCALE GENOMIC DNA]</scope>
    <source>
        <strain evidence="1 2">NIPH 713</strain>
    </source>
</reference>
<dbReference type="AlphaFoldDB" id="N9KXK3"/>
<evidence type="ECO:0000313" key="1">
    <source>
        <dbReference type="EMBL" id="ENW88807.1"/>
    </source>
</evidence>
<comment type="caution">
    <text evidence="1">The sequence shown here is derived from an EMBL/GenBank/DDBJ whole genome shotgun (WGS) entry which is preliminary data.</text>
</comment>
<name>N9KXK3_9GAMM</name>
<organism evidence="1 2">
    <name type="scientific">Acinetobacter pseudolwoffii</name>
    <dbReference type="NCBI Taxonomy" id="2053287"/>
    <lineage>
        <taxon>Bacteria</taxon>
        <taxon>Pseudomonadati</taxon>
        <taxon>Pseudomonadota</taxon>
        <taxon>Gammaproteobacteria</taxon>
        <taxon>Moraxellales</taxon>
        <taxon>Moraxellaceae</taxon>
        <taxon>Acinetobacter</taxon>
    </lineage>
</organism>
<dbReference type="PATRIC" id="fig|1217709.3.peg.38"/>
<protein>
    <submittedName>
        <fullName evidence="1">Uncharacterized protein</fullName>
    </submittedName>
</protein>
<evidence type="ECO:0000313" key="2">
    <source>
        <dbReference type="Proteomes" id="UP000023774"/>
    </source>
</evidence>
<dbReference type="EMBL" id="APRJ01000006">
    <property type="protein sequence ID" value="ENW88807.1"/>
    <property type="molecule type" value="Genomic_DNA"/>
</dbReference>
<dbReference type="Proteomes" id="UP000023774">
    <property type="component" value="Unassembled WGS sequence"/>
</dbReference>
<accession>N9KXK3</accession>
<keyword evidence="2" id="KW-1185">Reference proteome</keyword>
<sequence length="38" mass="4447">MNMEVTVLNKSLRAGFLQQIRGKVSIEPNHTLSHDYRY</sequence>
<dbReference type="HOGENOM" id="CLU_3323466_0_0_6"/>